<proteinExistence type="predicted"/>
<feature type="region of interest" description="Disordered" evidence="1">
    <location>
        <begin position="1"/>
        <end position="46"/>
    </location>
</feature>
<feature type="compositionally biased region" description="Basic and acidic residues" evidence="1">
    <location>
        <begin position="21"/>
        <end position="31"/>
    </location>
</feature>
<feature type="compositionally biased region" description="Polar residues" evidence="1">
    <location>
        <begin position="37"/>
        <end position="46"/>
    </location>
</feature>
<comment type="caution">
    <text evidence="2">The sequence shown here is derived from an EMBL/GenBank/DDBJ whole genome shotgun (WGS) entry which is preliminary data.</text>
</comment>
<sequence>MIETSPAATGAGTHASSGADAKLEPESEKYPDVCSSAAKSQANMPTTTIPRTTLARSRFRPHAPSEYMAMNIAMLEKSTSGTNW</sequence>
<name>A0A251XQ66_9MICO</name>
<feature type="compositionally biased region" description="Low complexity" evidence="1">
    <location>
        <begin position="1"/>
        <end position="20"/>
    </location>
</feature>
<evidence type="ECO:0000313" key="2">
    <source>
        <dbReference type="EMBL" id="OUE07665.1"/>
    </source>
</evidence>
<dbReference type="Proteomes" id="UP000195106">
    <property type="component" value="Unassembled WGS sequence"/>
</dbReference>
<accession>A0A251XQ66</accession>
<gene>
    <name evidence="2" type="ORF">CMsap09_01855</name>
</gene>
<evidence type="ECO:0000256" key="1">
    <source>
        <dbReference type="SAM" id="MobiDB-lite"/>
    </source>
</evidence>
<protein>
    <submittedName>
        <fullName evidence="2">Uncharacterized protein</fullName>
    </submittedName>
</protein>
<dbReference type="EMBL" id="MDHJ01000001">
    <property type="protein sequence ID" value="OUE07665.1"/>
    <property type="molecule type" value="Genomic_DNA"/>
</dbReference>
<evidence type="ECO:0000313" key="3">
    <source>
        <dbReference type="Proteomes" id="UP000195106"/>
    </source>
</evidence>
<reference evidence="2 3" key="1">
    <citation type="submission" date="2016-08" db="EMBL/GenBank/DDBJ databases">
        <title>Genome sequence of Clavibacter michiganensis spp. strain CASJ009.</title>
        <authorList>
            <person name="Thapa S.P."/>
            <person name="Coaker G."/>
        </authorList>
    </citation>
    <scope>NUCLEOTIDE SEQUENCE [LARGE SCALE GENOMIC DNA]</scope>
    <source>
        <strain evidence="2">CASJ009</strain>
    </source>
</reference>
<dbReference type="AlphaFoldDB" id="A0A251XQ66"/>
<organism evidence="2 3">
    <name type="scientific">Clavibacter michiganensis</name>
    <dbReference type="NCBI Taxonomy" id="28447"/>
    <lineage>
        <taxon>Bacteria</taxon>
        <taxon>Bacillati</taxon>
        <taxon>Actinomycetota</taxon>
        <taxon>Actinomycetes</taxon>
        <taxon>Micrococcales</taxon>
        <taxon>Microbacteriaceae</taxon>
        <taxon>Clavibacter</taxon>
    </lineage>
</organism>